<dbReference type="InterPro" id="IPR050164">
    <property type="entry name" value="Peptidase_C19"/>
</dbReference>
<dbReference type="Pfam" id="PF02148">
    <property type="entry name" value="zf-UBP"/>
    <property type="match status" value="1"/>
</dbReference>
<sequence length="571" mass="63630">MADGTVTTNGVGGHYPTKTELAPGSGCEHFAAASVSDEARDRFAEKQRTAALLGSHFAGMDGPPPRKKRKLPAPTCGMCAGPLHRPMLCLQCSFVAGWDDGHMKAHLDKTGHSFAVDAKSGMIFCKSCNDFIYSKDMDERFEQTLLAVEEKHTPFQTAQDNRIERQHFRPWNEDGHEEQLSGFRSVAGRGRRGLLNLGASCYLSVIVQTFMHNPVLRNYFLSDKHPTRLCKNTKTCICCEMDKLYSEFYSSDTIAPYGPASLMHSMWLTTTELAGYAQQDAHEFYLAALHQIHASSRGSTNVSCNCVIHSTFAGQLQSEVVCGECSNVTTTVDPMLDISLDLKGVAGSKSKPPLGAVDENTLGACLRRYTRHEKLPHEYNCSECGKMTNGATKRLSFRKLPPVLAFHFKRFEHSSTATKIDTPIRFPSVINMAPYTSAALGKEEATIDPEEFGPDILYDYDLFAVVNHEGKIDTGHYTNFARVDGEWFRYDDDKVTRSTLRACLDSRAYMCFYIKRHFEYRPYSRPSYVEAAKRMELEKAMKKGAGTGKEKSPEKAVKLESLSRQTSAVPA</sequence>
<feature type="compositionally biased region" description="Polar residues" evidence="6">
    <location>
        <begin position="562"/>
        <end position="571"/>
    </location>
</feature>
<keyword evidence="1" id="KW-0479">Metal-binding</keyword>
<keyword evidence="5" id="KW-0378">Hydrolase</keyword>
<feature type="region of interest" description="Disordered" evidence="6">
    <location>
        <begin position="541"/>
        <end position="571"/>
    </location>
</feature>
<evidence type="ECO:0000256" key="4">
    <source>
        <dbReference type="PROSITE-ProRule" id="PRU00502"/>
    </source>
</evidence>
<dbReference type="EMBL" id="KV423960">
    <property type="protein sequence ID" value="KZT57630.1"/>
    <property type="molecule type" value="Genomic_DNA"/>
</dbReference>
<dbReference type="PROSITE" id="PS00972">
    <property type="entry name" value="USP_1"/>
    <property type="match status" value="1"/>
</dbReference>
<evidence type="ECO:0000259" key="8">
    <source>
        <dbReference type="PROSITE" id="PS50271"/>
    </source>
</evidence>
<proteinExistence type="inferred from homology"/>
<dbReference type="FunCoup" id="A0A165G5N4">
    <property type="interactions" value="213"/>
</dbReference>
<gene>
    <name evidence="9" type="ORF">CALCODRAFT_469446</name>
</gene>
<evidence type="ECO:0000313" key="10">
    <source>
        <dbReference type="Proteomes" id="UP000076842"/>
    </source>
</evidence>
<dbReference type="EC" id="3.4.19.12" evidence="5"/>
<dbReference type="GO" id="GO:0005829">
    <property type="term" value="C:cytosol"/>
    <property type="evidence" value="ECO:0007669"/>
    <property type="project" value="TreeGrafter"/>
</dbReference>
<dbReference type="Gene3D" id="3.90.70.10">
    <property type="entry name" value="Cysteine proteinases"/>
    <property type="match status" value="1"/>
</dbReference>
<feature type="compositionally biased region" description="Basic and acidic residues" evidence="6">
    <location>
        <begin position="548"/>
        <end position="558"/>
    </location>
</feature>
<feature type="domain" description="USP" evidence="7">
    <location>
        <begin position="192"/>
        <end position="516"/>
    </location>
</feature>
<name>A0A165G5N4_9BASI</name>
<protein>
    <recommendedName>
        <fullName evidence="5">Ubiquitin carboxyl-terminal hydrolase</fullName>
        <ecNumber evidence="5">3.4.19.12</ecNumber>
    </recommendedName>
</protein>
<dbReference type="GO" id="GO:0006508">
    <property type="term" value="P:proteolysis"/>
    <property type="evidence" value="ECO:0007669"/>
    <property type="project" value="UniProtKB-KW"/>
</dbReference>
<evidence type="ECO:0000256" key="3">
    <source>
        <dbReference type="ARBA" id="ARBA00022833"/>
    </source>
</evidence>
<dbReference type="InterPro" id="IPR001394">
    <property type="entry name" value="Peptidase_C19_UCH"/>
</dbReference>
<feature type="domain" description="UBP-type" evidence="8">
    <location>
        <begin position="52"/>
        <end position="152"/>
    </location>
</feature>
<dbReference type="PANTHER" id="PTHR24006">
    <property type="entry name" value="UBIQUITIN CARBOXYL-TERMINAL HYDROLASE"/>
    <property type="match status" value="1"/>
</dbReference>
<evidence type="ECO:0000313" key="9">
    <source>
        <dbReference type="EMBL" id="KZT57630.1"/>
    </source>
</evidence>
<dbReference type="InParanoid" id="A0A165G5N4"/>
<dbReference type="GO" id="GO:0016579">
    <property type="term" value="P:protein deubiquitination"/>
    <property type="evidence" value="ECO:0007669"/>
    <property type="project" value="InterPro"/>
</dbReference>
<dbReference type="PROSITE" id="PS00973">
    <property type="entry name" value="USP_2"/>
    <property type="match status" value="1"/>
</dbReference>
<keyword evidence="5" id="KW-0833">Ubl conjugation pathway</keyword>
<dbReference type="Proteomes" id="UP000076842">
    <property type="component" value="Unassembled WGS sequence"/>
</dbReference>
<keyword evidence="5" id="KW-0788">Thiol protease</keyword>
<dbReference type="Gene3D" id="3.30.40.10">
    <property type="entry name" value="Zinc/RING finger domain, C3HC4 (zinc finger)"/>
    <property type="match status" value="1"/>
</dbReference>
<dbReference type="InterPro" id="IPR013083">
    <property type="entry name" value="Znf_RING/FYVE/PHD"/>
</dbReference>
<comment type="similarity">
    <text evidence="5">Belongs to the peptidase C19 family.</text>
</comment>
<evidence type="ECO:0000256" key="5">
    <source>
        <dbReference type="RuleBase" id="RU366025"/>
    </source>
</evidence>
<reference evidence="9 10" key="1">
    <citation type="journal article" date="2016" name="Mol. Biol. Evol.">
        <title>Comparative Genomics of Early-Diverging Mushroom-Forming Fungi Provides Insights into the Origins of Lignocellulose Decay Capabilities.</title>
        <authorList>
            <person name="Nagy L.G."/>
            <person name="Riley R."/>
            <person name="Tritt A."/>
            <person name="Adam C."/>
            <person name="Daum C."/>
            <person name="Floudas D."/>
            <person name="Sun H."/>
            <person name="Yadav J.S."/>
            <person name="Pangilinan J."/>
            <person name="Larsson K.H."/>
            <person name="Matsuura K."/>
            <person name="Barry K."/>
            <person name="Labutti K."/>
            <person name="Kuo R."/>
            <person name="Ohm R.A."/>
            <person name="Bhattacharya S.S."/>
            <person name="Shirouzu T."/>
            <person name="Yoshinaga Y."/>
            <person name="Martin F.M."/>
            <person name="Grigoriev I.V."/>
            <person name="Hibbett D.S."/>
        </authorList>
    </citation>
    <scope>NUCLEOTIDE SEQUENCE [LARGE SCALE GENOMIC DNA]</scope>
    <source>
        <strain evidence="9 10">HHB12733</strain>
    </source>
</reference>
<accession>A0A165G5N4</accession>
<dbReference type="InterPro" id="IPR018200">
    <property type="entry name" value="USP_CS"/>
</dbReference>
<dbReference type="CDD" id="cd02660">
    <property type="entry name" value="Peptidase_C19D"/>
    <property type="match status" value="1"/>
</dbReference>
<dbReference type="InterPro" id="IPR028889">
    <property type="entry name" value="USP"/>
</dbReference>
<evidence type="ECO:0000256" key="6">
    <source>
        <dbReference type="SAM" id="MobiDB-lite"/>
    </source>
</evidence>
<dbReference type="GO" id="GO:0008270">
    <property type="term" value="F:zinc ion binding"/>
    <property type="evidence" value="ECO:0007669"/>
    <property type="project" value="UniProtKB-KW"/>
</dbReference>
<evidence type="ECO:0000256" key="2">
    <source>
        <dbReference type="ARBA" id="ARBA00022771"/>
    </source>
</evidence>
<dbReference type="GO" id="GO:0005634">
    <property type="term" value="C:nucleus"/>
    <property type="evidence" value="ECO:0007669"/>
    <property type="project" value="TreeGrafter"/>
</dbReference>
<organism evidence="9 10">
    <name type="scientific">Calocera cornea HHB12733</name>
    <dbReference type="NCBI Taxonomy" id="1353952"/>
    <lineage>
        <taxon>Eukaryota</taxon>
        <taxon>Fungi</taxon>
        <taxon>Dikarya</taxon>
        <taxon>Basidiomycota</taxon>
        <taxon>Agaricomycotina</taxon>
        <taxon>Dacrymycetes</taxon>
        <taxon>Dacrymycetales</taxon>
        <taxon>Dacrymycetaceae</taxon>
        <taxon>Calocera</taxon>
    </lineage>
</organism>
<keyword evidence="5" id="KW-0645">Protease</keyword>
<dbReference type="STRING" id="1353952.A0A165G5N4"/>
<dbReference type="AlphaFoldDB" id="A0A165G5N4"/>
<comment type="catalytic activity">
    <reaction evidence="5">
        <text>Thiol-dependent hydrolysis of ester, thioester, amide, peptide and isopeptide bonds formed by the C-terminal Gly of ubiquitin (a 76-residue protein attached to proteins as an intracellular targeting signal).</text>
        <dbReference type="EC" id="3.4.19.12"/>
    </reaction>
</comment>
<dbReference type="SUPFAM" id="SSF54001">
    <property type="entry name" value="Cysteine proteinases"/>
    <property type="match status" value="1"/>
</dbReference>
<dbReference type="GO" id="GO:0004843">
    <property type="term" value="F:cysteine-type deubiquitinase activity"/>
    <property type="evidence" value="ECO:0007669"/>
    <property type="project" value="UniProtKB-UniRule"/>
</dbReference>
<dbReference type="SUPFAM" id="SSF57850">
    <property type="entry name" value="RING/U-box"/>
    <property type="match status" value="1"/>
</dbReference>
<dbReference type="InterPro" id="IPR001607">
    <property type="entry name" value="Znf_UBP"/>
</dbReference>
<evidence type="ECO:0000256" key="1">
    <source>
        <dbReference type="ARBA" id="ARBA00022723"/>
    </source>
</evidence>
<dbReference type="Pfam" id="PF00443">
    <property type="entry name" value="UCH"/>
    <property type="match status" value="1"/>
</dbReference>
<keyword evidence="2 4" id="KW-0863">Zinc-finger</keyword>
<dbReference type="PROSITE" id="PS50235">
    <property type="entry name" value="USP_3"/>
    <property type="match status" value="1"/>
</dbReference>
<keyword evidence="10" id="KW-1185">Reference proteome</keyword>
<dbReference type="InterPro" id="IPR038765">
    <property type="entry name" value="Papain-like_cys_pep_sf"/>
</dbReference>
<dbReference type="PANTHER" id="PTHR24006:SF937">
    <property type="entry name" value="UBIQUITIN CARBOXYL-TERMINAL HYDROLASE"/>
    <property type="match status" value="1"/>
</dbReference>
<dbReference type="PROSITE" id="PS50271">
    <property type="entry name" value="ZF_UBP"/>
    <property type="match status" value="1"/>
</dbReference>
<dbReference type="OrthoDB" id="289038at2759"/>
<keyword evidence="3" id="KW-0862">Zinc</keyword>
<evidence type="ECO:0000259" key="7">
    <source>
        <dbReference type="PROSITE" id="PS50235"/>
    </source>
</evidence>